<proteinExistence type="predicted"/>
<dbReference type="SUPFAM" id="SSF53098">
    <property type="entry name" value="Ribonuclease H-like"/>
    <property type="match status" value="1"/>
</dbReference>
<dbReference type="EMBL" id="JAHWGI010000446">
    <property type="protein sequence ID" value="KAK3915667.1"/>
    <property type="molecule type" value="Genomic_DNA"/>
</dbReference>
<evidence type="ECO:0000313" key="4">
    <source>
        <dbReference type="Proteomes" id="UP001219518"/>
    </source>
</evidence>
<reference evidence="3" key="1">
    <citation type="submission" date="2021-07" db="EMBL/GenBank/DDBJ databases">
        <authorList>
            <person name="Catto M.A."/>
            <person name="Jacobson A."/>
            <person name="Kennedy G."/>
            <person name="Labadie P."/>
            <person name="Hunt B.G."/>
            <person name="Srinivasan R."/>
        </authorList>
    </citation>
    <scope>NUCLEOTIDE SEQUENCE</scope>
    <source>
        <strain evidence="3">PL_HMW_Pooled</strain>
        <tissue evidence="3">Head</tissue>
    </source>
</reference>
<name>A0AAE1LEZ1_9NEOP</name>
<dbReference type="InterPro" id="IPR008906">
    <property type="entry name" value="HATC_C_dom"/>
</dbReference>
<evidence type="ECO:0000313" key="3">
    <source>
        <dbReference type="EMBL" id="KAK3915667.1"/>
    </source>
</evidence>
<gene>
    <name evidence="3" type="ORF">KUF71_024810</name>
</gene>
<organism evidence="3 4">
    <name type="scientific">Frankliniella fusca</name>
    <dbReference type="NCBI Taxonomy" id="407009"/>
    <lineage>
        <taxon>Eukaryota</taxon>
        <taxon>Metazoa</taxon>
        <taxon>Ecdysozoa</taxon>
        <taxon>Arthropoda</taxon>
        <taxon>Hexapoda</taxon>
        <taxon>Insecta</taxon>
        <taxon>Pterygota</taxon>
        <taxon>Neoptera</taxon>
        <taxon>Paraneoptera</taxon>
        <taxon>Thysanoptera</taxon>
        <taxon>Terebrantia</taxon>
        <taxon>Thripoidea</taxon>
        <taxon>Thripidae</taxon>
        <taxon>Frankliniella</taxon>
    </lineage>
</organism>
<sequence>MLPFRNRALRADAISDLGDRMKAKIALVNQADQAPEEPTADEPPSTSDEEDIWLSLDRNVAADRSIHRTQPSGSPHELLQYLNLPNCDRKKWPNPIEYLETIKGMYPTVYALAREILPIMATSTPCERLCSHAGLILTQLRSRLSGHRLDELIFLRSVDERDWFPPA</sequence>
<protein>
    <submittedName>
        <fullName evidence="3">Flavin-dependent thymidylate synthase</fullName>
    </submittedName>
</protein>
<feature type="region of interest" description="Disordered" evidence="1">
    <location>
        <begin position="29"/>
        <end position="49"/>
    </location>
</feature>
<comment type="caution">
    <text evidence="3">The sequence shown here is derived from an EMBL/GenBank/DDBJ whole genome shotgun (WGS) entry which is preliminary data.</text>
</comment>
<evidence type="ECO:0000256" key="1">
    <source>
        <dbReference type="SAM" id="MobiDB-lite"/>
    </source>
</evidence>
<dbReference type="Proteomes" id="UP001219518">
    <property type="component" value="Unassembled WGS sequence"/>
</dbReference>
<dbReference type="Pfam" id="PF05699">
    <property type="entry name" value="Dimer_Tnp_hAT"/>
    <property type="match status" value="1"/>
</dbReference>
<dbReference type="AlphaFoldDB" id="A0AAE1LEZ1"/>
<accession>A0AAE1LEZ1</accession>
<reference evidence="3" key="2">
    <citation type="journal article" date="2023" name="BMC Genomics">
        <title>Pest status, molecular evolution, and epigenetic factors derived from the genome assembly of Frankliniella fusca, a thysanopteran phytovirus vector.</title>
        <authorList>
            <person name="Catto M.A."/>
            <person name="Labadie P.E."/>
            <person name="Jacobson A.L."/>
            <person name="Kennedy G.G."/>
            <person name="Srinivasan R."/>
            <person name="Hunt B.G."/>
        </authorList>
    </citation>
    <scope>NUCLEOTIDE SEQUENCE</scope>
    <source>
        <strain evidence="3">PL_HMW_Pooled</strain>
    </source>
</reference>
<keyword evidence="4" id="KW-1185">Reference proteome</keyword>
<dbReference type="InterPro" id="IPR012337">
    <property type="entry name" value="RNaseH-like_sf"/>
</dbReference>
<feature type="domain" description="HAT C-terminal dimerisation" evidence="2">
    <location>
        <begin position="77"/>
        <end position="157"/>
    </location>
</feature>
<evidence type="ECO:0000259" key="2">
    <source>
        <dbReference type="Pfam" id="PF05699"/>
    </source>
</evidence>
<dbReference type="GO" id="GO:0046983">
    <property type="term" value="F:protein dimerization activity"/>
    <property type="evidence" value="ECO:0007669"/>
    <property type="project" value="InterPro"/>
</dbReference>